<dbReference type="OrthoDB" id="2150628at2759"/>
<sequence>MGRKSRSLCAAAAATGVLGLVLALPAHNNQECFTSESVAWFTFPRAARQRARVSQVGHKTAREVQSDSAAFFFSRYSATRTFESILAGTPRLSVLAGPPSCGKSRFIAGVMHEWQHPQGFIYINLRGVDLTSTQALTDTLLRAARESWPRRMLRKFRRAKRKGRVKWLRSSRKLEASNGRSLPLRELQDVLRTLGQMLSKKPFRNWWGGTKMQPVLCFDEAHLLHQELVAAKPDSSDTRSAYEILMRWIVRNTKEERNFHVLMVSSAPRFASELYKHPQAQVKPLVLGDLDKADASQFWKRCGGEKVKFDDAFAAVGGHMHHLESLAEAPDYDFELQSIQASLNYVATDFLTKHGKHAVLAIEFILSNGGMVPKRELLQKLQENGYPLLKEAAEKLEEMIDDNGFQERIVQGLSSDLPAAARDMELPIVMAPCRAVRKLWEVNLESWKTLVE</sequence>
<comment type="caution">
    <text evidence="3">The sequence shown here is derived from an EMBL/GenBank/DDBJ whole genome shotgun (WGS) entry which is preliminary data.</text>
</comment>
<proteinExistence type="predicted"/>
<name>A0A812JUE6_9DINO</name>
<evidence type="ECO:0000313" key="3">
    <source>
        <dbReference type="EMBL" id="CAE7217130.1"/>
    </source>
</evidence>
<accession>A0A812JUE6</accession>
<feature type="signal peptide" evidence="1">
    <location>
        <begin position="1"/>
        <end position="23"/>
    </location>
</feature>
<dbReference type="InterPro" id="IPR011579">
    <property type="entry name" value="ATPase_dom"/>
</dbReference>
<dbReference type="SUPFAM" id="SSF52540">
    <property type="entry name" value="P-loop containing nucleoside triphosphate hydrolases"/>
    <property type="match status" value="1"/>
</dbReference>
<dbReference type="PANTHER" id="PTHR37096">
    <property type="entry name" value="YALI0E33429P"/>
    <property type="match status" value="1"/>
</dbReference>
<dbReference type="EMBL" id="CAJNDS010000546">
    <property type="protein sequence ID" value="CAE7217130.1"/>
    <property type="molecule type" value="Genomic_DNA"/>
</dbReference>
<dbReference type="AlphaFoldDB" id="A0A812JUE6"/>
<dbReference type="GO" id="GO:0005524">
    <property type="term" value="F:ATP binding"/>
    <property type="evidence" value="ECO:0007669"/>
    <property type="project" value="InterPro"/>
</dbReference>
<evidence type="ECO:0000313" key="4">
    <source>
        <dbReference type="Proteomes" id="UP000604046"/>
    </source>
</evidence>
<dbReference type="PANTHER" id="PTHR37096:SF1">
    <property type="entry name" value="AAA+ ATPASE DOMAIN-CONTAINING PROTEIN"/>
    <property type="match status" value="1"/>
</dbReference>
<feature type="domain" description="ATPase" evidence="2">
    <location>
        <begin position="72"/>
        <end position="326"/>
    </location>
</feature>
<dbReference type="Gene3D" id="3.40.50.300">
    <property type="entry name" value="P-loop containing nucleotide triphosphate hydrolases"/>
    <property type="match status" value="1"/>
</dbReference>
<protein>
    <recommendedName>
        <fullName evidence="2">ATPase domain-containing protein</fullName>
    </recommendedName>
</protein>
<keyword evidence="1" id="KW-0732">Signal</keyword>
<dbReference type="Proteomes" id="UP000604046">
    <property type="component" value="Unassembled WGS sequence"/>
</dbReference>
<reference evidence="3" key="1">
    <citation type="submission" date="2021-02" db="EMBL/GenBank/DDBJ databases">
        <authorList>
            <person name="Dougan E. K."/>
            <person name="Rhodes N."/>
            <person name="Thang M."/>
            <person name="Chan C."/>
        </authorList>
    </citation>
    <scope>NUCLEOTIDE SEQUENCE</scope>
</reference>
<dbReference type="Pfam" id="PF01637">
    <property type="entry name" value="ATPase_2"/>
    <property type="match status" value="1"/>
</dbReference>
<dbReference type="InterPro" id="IPR051667">
    <property type="entry name" value="Archaeal_ATPase_domain"/>
</dbReference>
<keyword evidence="4" id="KW-1185">Reference proteome</keyword>
<evidence type="ECO:0000256" key="1">
    <source>
        <dbReference type="SAM" id="SignalP"/>
    </source>
</evidence>
<gene>
    <name evidence="3" type="ORF">SNAT2548_LOCUS7702</name>
</gene>
<organism evidence="3 4">
    <name type="scientific">Symbiodinium natans</name>
    <dbReference type="NCBI Taxonomy" id="878477"/>
    <lineage>
        <taxon>Eukaryota</taxon>
        <taxon>Sar</taxon>
        <taxon>Alveolata</taxon>
        <taxon>Dinophyceae</taxon>
        <taxon>Suessiales</taxon>
        <taxon>Symbiodiniaceae</taxon>
        <taxon>Symbiodinium</taxon>
    </lineage>
</organism>
<dbReference type="InterPro" id="IPR027417">
    <property type="entry name" value="P-loop_NTPase"/>
</dbReference>
<feature type="chain" id="PRO_5032669761" description="ATPase domain-containing protein" evidence="1">
    <location>
        <begin position="24"/>
        <end position="452"/>
    </location>
</feature>
<evidence type="ECO:0000259" key="2">
    <source>
        <dbReference type="Pfam" id="PF01637"/>
    </source>
</evidence>